<keyword evidence="1" id="KW-0413">Isomerase</keyword>
<keyword evidence="2" id="KW-1185">Reference proteome</keyword>
<evidence type="ECO:0000313" key="1">
    <source>
        <dbReference type="EMBL" id="MBB3121844.1"/>
    </source>
</evidence>
<name>A0A7W5BEV7_9BURK</name>
<evidence type="ECO:0000313" key="2">
    <source>
        <dbReference type="Proteomes" id="UP000541535"/>
    </source>
</evidence>
<dbReference type="EMBL" id="JACHXD010000020">
    <property type="protein sequence ID" value="MBB3121844.1"/>
    <property type="molecule type" value="Genomic_DNA"/>
</dbReference>
<dbReference type="InterPro" id="IPR036237">
    <property type="entry name" value="Xyl_isomerase-like_sf"/>
</dbReference>
<reference evidence="1 2" key="1">
    <citation type="submission" date="2020-08" db="EMBL/GenBank/DDBJ databases">
        <title>Genomic Encyclopedia of Type Strains, Phase III (KMG-III): the genomes of soil and plant-associated and newly described type strains.</title>
        <authorList>
            <person name="Whitman W."/>
        </authorList>
    </citation>
    <scope>NUCLEOTIDE SEQUENCE [LARGE SCALE GENOMIC DNA]</scope>
    <source>
        <strain evidence="1 2">CECT 8897</strain>
    </source>
</reference>
<dbReference type="GO" id="GO:0016853">
    <property type="term" value="F:isomerase activity"/>
    <property type="evidence" value="ECO:0007669"/>
    <property type="project" value="UniProtKB-KW"/>
</dbReference>
<dbReference type="Gene3D" id="3.20.20.150">
    <property type="entry name" value="Divalent-metal-dependent TIM barrel enzymes"/>
    <property type="match status" value="1"/>
</dbReference>
<dbReference type="Proteomes" id="UP000541535">
    <property type="component" value="Unassembled WGS sequence"/>
</dbReference>
<comment type="caution">
    <text evidence="1">The sequence shown here is derived from an EMBL/GenBank/DDBJ whole genome shotgun (WGS) entry which is preliminary data.</text>
</comment>
<organism evidence="1 2">
    <name type="scientific">Pseudoduganella violacea</name>
    <dbReference type="NCBI Taxonomy" id="1715466"/>
    <lineage>
        <taxon>Bacteria</taxon>
        <taxon>Pseudomonadati</taxon>
        <taxon>Pseudomonadota</taxon>
        <taxon>Betaproteobacteria</taxon>
        <taxon>Burkholderiales</taxon>
        <taxon>Oxalobacteraceae</taxon>
        <taxon>Telluria group</taxon>
        <taxon>Pseudoduganella</taxon>
    </lineage>
</organism>
<accession>A0A7W5BEV7</accession>
<dbReference type="AlphaFoldDB" id="A0A7W5BEV7"/>
<dbReference type="RefSeq" id="WP_183443529.1">
    <property type="nucleotide sequence ID" value="NZ_JACHXD010000020.1"/>
</dbReference>
<proteinExistence type="predicted"/>
<dbReference type="NCBIfam" id="NF035939">
    <property type="entry name" value="TIM_EboE"/>
    <property type="match status" value="1"/>
</dbReference>
<gene>
    <name evidence="1" type="ORF">FHS03_004936</name>
</gene>
<dbReference type="SUPFAM" id="SSF51658">
    <property type="entry name" value="Xylose isomerase-like"/>
    <property type="match status" value="1"/>
</dbReference>
<sequence>MRMSVGSDLTTLCYCSNIHAGESWPEVSASLDEYIPAVRAALEQGGLLAPGQAFGIGLRLSAQAVAALDTEEALSAFQSQLDRLHAYVSTINAFPYGQFHGARVKEKVYQPDWRSAERLDYTASAARILARLLAPGETGSISTVPGGWRHGLDADGIGLMARQMQQAVIMLRDLEASSGRRVVLALEPEPACLLENTDDVLDFFQRHLLNAQACTRLAGLAGVSVAQAEALTRRHLGICYDVCHAAVGFEEPAYALARLAAAGIAVPKMQLSSALRIPAMRADLLPALAGLEQGVYLHQVVVQGQGLQHYGDLPEALAAFARGQARGEWRIHCHVPVFLAAGGAFGSTQTQLRAALAALPAMAHVPLLEVETYTWDVLPSAFRPVSKAAAIARELAFIIEELRA</sequence>
<protein>
    <submittedName>
        <fullName evidence="1">Sugar phosphate isomerase/epimerase</fullName>
    </submittedName>
</protein>